<keyword evidence="1" id="KW-0488">Methylation</keyword>
<dbReference type="InterPro" id="IPR045584">
    <property type="entry name" value="Pilin-like"/>
</dbReference>
<dbReference type="eggNOG" id="COG4968">
    <property type="taxonomic scope" value="Bacteria"/>
</dbReference>
<keyword evidence="2" id="KW-0472">Membrane</keyword>
<keyword evidence="2" id="KW-1133">Transmembrane helix</keyword>
<accession>N9MIC3</accession>
<dbReference type="Pfam" id="PF07963">
    <property type="entry name" value="N_methyl"/>
    <property type="match status" value="1"/>
</dbReference>
<dbReference type="HOGENOM" id="CLU_091705_7_2_6"/>
<proteinExistence type="predicted"/>
<dbReference type="NCBIfam" id="TIGR02532">
    <property type="entry name" value="IV_pilin_GFxxxE"/>
    <property type="match status" value="1"/>
</dbReference>
<comment type="caution">
    <text evidence="3">The sequence shown here is derived from an EMBL/GenBank/DDBJ whole genome shotgun (WGS) entry which is preliminary data.</text>
</comment>
<dbReference type="SUPFAM" id="SSF54523">
    <property type="entry name" value="Pili subunits"/>
    <property type="match status" value="1"/>
</dbReference>
<dbReference type="AlphaFoldDB" id="N9MIC3"/>
<evidence type="ECO:0000256" key="2">
    <source>
        <dbReference type="SAM" id="Phobius"/>
    </source>
</evidence>
<dbReference type="GO" id="GO:0015628">
    <property type="term" value="P:protein secretion by the type II secretion system"/>
    <property type="evidence" value="ECO:0007669"/>
    <property type="project" value="InterPro"/>
</dbReference>
<evidence type="ECO:0000256" key="1">
    <source>
        <dbReference type="ARBA" id="ARBA00022481"/>
    </source>
</evidence>
<reference evidence="3 4" key="1">
    <citation type="submission" date="2013-02" db="EMBL/GenBank/DDBJ databases">
        <title>The Genome Sequence of Acinetobacter sp. ANC 4105.</title>
        <authorList>
            <consortium name="The Broad Institute Genome Sequencing Platform"/>
            <consortium name="The Broad Institute Genome Sequencing Center for Infectious Disease"/>
            <person name="Cerqueira G."/>
            <person name="Feldgarden M."/>
            <person name="Courvalin P."/>
            <person name="Perichon B."/>
            <person name="Grillot-Courvalin C."/>
            <person name="Clermont D."/>
            <person name="Rocha E."/>
            <person name="Yoon E.-J."/>
            <person name="Nemec A."/>
            <person name="Walker B."/>
            <person name="Young S.K."/>
            <person name="Zeng Q."/>
            <person name="Gargeya S."/>
            <person name="Fitzgerald M."/>
            <person name="Haas B."/>
            <person name="Abouelleil A."/>
            <person name="Alvarado L."/>
            <person name="Arachchi H.M."/>
            <person name="Berlin A.M."/>
            <person name="Chapman S.B."/>
            <person name="Dewar J."/>
            <person name="Goldberg J."/>
            <person name="Griggs A."/>
            <person name="Gujja S."/>
            <person name="Hansen M."/>
            <person name="Howarth C."/>
            <person name="Imamovic A."/>
            <person name="Larimer J."/>
            <person name="McCowan C."/>
            <person name="Murphy C."/>
            <person name="Neiman D."/>
            <person name="Pearson M."/>
            <person name="Priest M."/>
            <person name="Roberts A."/>
            <person name="Saif S."/>
            <person name="Shea T."/>
            <person name="Sisk P."/>
            <person name="Sykes S."/>
            <person name="Wortman J."/>
            <person name="Nusbaum C."/>
            <person name="Birren B."/>
        </authorList>
    </citation>
    <scope>NUCLEOTIDE SEQUENCE [LARGE SCALE GENOMIC DNA]</scope>
    <source>
        <strain evidence="3 4">ANC 4105</strain>
    </source>
</reference>
<dbReference type="OrthoDB" id="9790526at2"/>
<sequence>MTSRYMSGFTLIELIVTVSLMAILASVIVPITQMSMQRVKEQELKSALKEIRIAIDAYKQAGDNGHIYRSADTTGYPKSLNELVNGVIDIKDPKRRKIYFLRRLPADPFYQDQSVSADKTWGIRSYRNEPNQFKYDGDVYDVYSLSKQTGLNGRPYKEW</sequence>
<dbReference type="PATRIC" id="fig|1217703.3.peg.2876"/>
<dbReference type="InterPro" id="IPR000983">
    <property type="entry name" value="Bac_GSPG_pilin"/>
</dbReference>
<feature type="transmembrane region" description="Helical" evidence="2">
    <location>
        <begin position="6"/>
        <end position="31"/>
    </location>
</feature>
<evidence type="ECO:0000313" key="4">
    <source>
        <dbReference type="Proteomes" id="UP000013261"/>
    </source>
</evidence>
<keyword evidence="4" id="KW-1185">Reference proteome</keyword>
<evidence type="ECO:0008006" key="5">
    <source>
        <dbReference type="Google" id="ProtNLM"/>
    </source>
</evidence>
<dbReference type="Gene3D" id="3.30.700.10">
    <property type="entry name" value="Glycoprotein, Type 4 Pilin"/>
    <property type="match status" value="1"/>
</dbReference>
<gene>
    <name evidence="3" type="ORF">F904_02963</name>
</gene>
<dbReference type="PROSITE" id="PS00409">
    <property type="entry name" value="PROKAR_NTER_METHYL"/>
    <property type="match status" value="1"/>
</dbReference>
<protein>
    <recommendedName>
        <fullName evidence="5">Type II secretion system protein G</fullName>
    </recommendedName>
</protein>
<keyword evidence="2" id="KW-0812">Transmembrane</keyword>
<organism evidence="3 4">
    <name type="scientific">Acinetobacter dispersus</name>
    <dbReference type="NCBI Taxonomy" id="70348"/>
    <lineage>
        <taxon>Bacteria</taxon>
        <taxon>Pseudomonadati</taxon>
        <taxon>Pseudomonadota</taxon>
        <taxon>Gammaproteobacteria</taxon>
        <taxon>Moraxellales</taxon>
        <taxon>Moraxellaceae</taxon>
        <taxon>Acinetobacter</taxon>
    </lineage>
</organism>
<dbReference type="GO" id="GO:0015627">
    <property type="term" value="C:type II protein secretion system complex"/>
    <property type="evidence" value="ECO:0007669"/>
    <property type="project" value="InterPro"/>
</dbReference>
<dbReference type="EMBL" id="APRL01000013">
    <property type="protein sequence ID" value="ENW93020.1"/>
    <property type="molecule type" value="Genomic_DNA"/>
</dbReference>
<dbReference type="Proteomes" id="UP000013261">
    <property type="component" value="Unassembled WGS sequence"/>
</dbReference>
<dbReference type="RefSeq" id="WP_005190770.1">
    <property type="nucleotide sequence ID" value="NZ_KB850050.1"/>
</dbReference>
<dbReference type="InterPro" id="IPR012902">
    <property type="entry name" value="N_methyl_site"/>
</dbReference>
<name>N9MIC3_9GAMM</name>
<dbReference type="PRINTS" id="PR00813">
    <property type="entry name" value="BCTERIALGSPG"/>
</dbReference>
<evidence type="ECO:0000313" key="3">
    <source>
        <dbReference type="EMBL" id="ENW93020.1"/>
    </source>
</evidence>